<dbReference type="Pfam" id="PF25601">
    <property type="entry name" value="AAA_lid_14"/>
    <property type="match status" value="1"/>
</dbReference>
<dbReference type="CDD" id="cd00009">
    <property type="entry name" value="AAA"/>
    <property type="match status" value="1"/>
</dbReference>
<evidence type="ECO:0000256" key="4">
    <source>
        <dbReference type="ARBA" id="ARBA00023015"/>
    </source>
</evidence>
<dbReference type="EMBL" id="BMYV01000003">
    <property type="protein sequence ID" value="GGX73890.1"/>
    <property type="molecule type" value="Genomic_DNA"/>
</dbReference>
<keyword evidence="5" id="KW-0804">Transcription</keyword>
<dbReference type="SUPFAM" id="SSF52540">
    <property type="entry name" value="P-loop containing nucleoside triphosphate hydrolases"/>
    <property type="match status" value="1"/>
</dbReference>
<dbReference type="PRINTS" id="PR01590">
    <property type="entry name" value="HTHFIS"/>
</dbReference>
<protein>
    <submittedName>
        <fullName evidence="8">Sigma-54-dependent Fis family transcriptional regulator</fullName>
    </submittedName>
</protein>
<evidence type="ECO:0000256" key="6">
    <source>
        <dbReference type="SAM" id="MobiDB-lite"/>
    </source>
</evidence>
<dbReference type="InterPro" id="IPR027417">
    <property type="entry name" value="P-loop_NTPase"/>
</dbReference>
<dbReference type="InterPro" id="IPR002078">
    <property type="entry name" value="Sigma_54_int"/>
</dbReference>
<keyword evidence="9" id="KW-1185">Reference proteome</keyword>
<accession>A0A918NK68</accession>
<dbReference type="AlphaFoldDB" id="A0A918NK68"/>
<name>A0A918NK68_9PROT</name>
<dbReference type="Gene3D" id="3.40.50.300">
    <property type="entry name" value="P-loop containing nucleotide triphosphate hydrolases"/>
    <property type="match status" value="1"/>
</dbReference>
<dbReference type="InterPro" id="IPR002197">
    <property type="entry name" value="HTH_Fis"/>
</dbReference>
<dbReference type="SMART" id="SM00382">
    <property type="entry name" value="AAA"/>
    <property type="match status" value="1"/>
</dbReference>
<dbReference type="PANTHER" id="PTHR32071:SF38">
    <property type="entry name" value="PSP OPERON TRANSCRIPTIONAL ACTIVATOR"/>
    <property type="match status" value="1"/>
</dbReference>
<dbReference type="Pfam" id="PF02954">
    <property type="entry name" value="HTH_8"/>
    <property type="match status" value="1"/>
</dbReference>
<evidence type="ECO:0000259" key="7">
    <source>
        <dbReference type="PROSITE" id="PS50045"/>
    </source>
</evidence>
<sequence length="359" mass="40098">MAALPPQPIGQSQSYLAILDRVSDSAVLERPVLIVGERGTGKELIAKRLHFLSPRWEKVFLTVNCAAFTDERLDEEFFGQSFLDGRDDTNGKFYHADEGTIFLDNVDSVSPRLQEKLMGAIEYGRYEASGEHAEQEVDVRVIAASAVDLPAAVARGDFRADLLDRLAFEVMTLPPLRARRDDILPLADHFGKKIAAELGADRFPGFTAEASEQLLDRNWVGNVRELKTIVERNTAQAWLADETLKDPIGGGPAGPLQFDPFESPHRLRERRPQEMPSAPKSSLPQTNTPMPAYTLPPLEKNAPHQVEPLDFQNRVLTFERKLIDEALHVSGNHQGKAAEHLGLSYHQFRGLMRKHGLKK</sequence>
<dbReference type="GO" id="GO:0043565">
    <property type="term" value="F:sequence-specific DNA binding"/>
    <property type="evidence" value="ECO:0007669"/>
    <property type="project" value="InterPro"/>
</dbReference>
<dbReference type="GO" id="GO:0000160">
    <property type="term" value="P:phosphorelay signal transduction system"/>
    <property type="evidence" value="ECO:0007669"/>
    <property type="project" value="UniProtKB-KW"/>
</dbReference>
<proteinExistence type="predicted"/>
<feature type="region of interest" description="Disordered" evidence="6">
    <location>
        <begin position="244"/>
        <end position="287"/>
    </location>
</feature>
<evidence type="ECO:0000256" key="5">
    <source>
        <dbReference type="ARBA" id="ARBA00023163"/>
    </source>
</evidence>
<keyword evidence="3" id="KW-0902">Two-component regulatory system</keyword>
<feature type="domain" description="Sigma-54 factor interaction" evidence="7">
    <location>
        <begin position="8"/>
        <end position="235"/>
    </location>
</feature>
<dbReference type="InterPro" id="IPR058031">
    <property type="entry name" value="AAA_lid_NorR"/>
</dbReference>
<evidence type="ECO:0000256" key="1">
    <source>
        <dbReference type="ARBA" id="ARBA00022741"/>
    </source>
</evidence>
<dbReference type="PROSITE" id="PS50045">
    <property type="entry name" value="SIGMA54_INTERACT_4"/>
    <property type="match status" value="1"/>
</dbReference>
<dbReference type="Proteomes" id="UP000600865">
    <property type="component" value="Unassembled WGS sequence"/>
</dbReference>
<dbReference type="InterPro" id="IPR009057">
    <property type="entry name" value="Homeodomain-like_sf"/>
</dbReference>
<dbReference type="GO" id="GO:0006355">
    <property type="term" value="P:regulation of DNA-templated transcription"/>
    <property type="evidence" value="ECO:0007669"/>
    <property type="project" value="InterPro"/>
</dbReference>
<keyword evidence="4" id="KW-0805">Transcription regulation</keyword>
<comment type="caution">
    <text evidence="8">The sequence shown here is derived from an EMBL/GenBank/DDBJ whole genome shotgun (WGS) entry which is preliminary data.</text>
</comment>
<evidence type="ECO:0000313" key="8">
    <source>
        <dbReference type="EMBL" id="GGX73890.1"/>
    </source>
</evidence>
<feature type="compositionally biased region" description="Basic and acidic residues" evidence="6">
    <location>
        <begin position="262"/>
        <end position="273"/>
    </location>
</feature>
<evidence type="ECO:0000313" key="9">
    <source>
        <dbReference type="Proteomes" id="UP000600865"/>
    </source>
</evidence>
<evidence type="ECO:0000256" key="3">
    <source>
        <dbReference type="ARBA" id="ARBA00023012"/>
    </source>
</evidence>
<dbReference type="Pfam" id="PF00158">
    <property type="entry name" value="Sigma54_activat"/>
    <property type="match status" value="1"/>
</dbReference>
<keyword evidence="2" id="KW-0067">ATP-binding</keyword>
<evidence type="ECO:0000256" key="2">
    <source>
        <dbReference type="ARBA" id="ARBA00022840"/>
    </source>
</evidence>
<keyword evidence="1" id="KW-0547">Nucleotide-binding</keyword>
<dbReference type="SUPFAM" id="SSF46689">
    <property type="entry name" value="Homeodomain-like"/>
    <property type="match status" value="1"/>
</dbReference>
<dbReference type="Gene3D" id="1.10.8.60">
    <property type="match status" value="1"/>
</dbReference>
<dbReference type="PANTHER" id="PTHR32071">
    <property type="entry name" value="TRANSCRIPTIONAL REGULATORY PROTEIN"/>
    <property type="match status" value="1"/>
</dbReference>
<organism evidence="8 9">
    <name type="scientific">Litorimonas cladophorae</name>
    <dbReference type="NCBI Taxonomy" id="1220491"/>
    <lineage>
        <taxon>Bacteria</taxon>
        <taxon>Pseudomonadati</taxon>
        <taxon>Pseudomonadota</taxon>
        <taxon>Alphaproteobacteria</taxon>
        <taxon>Maricaulales</taxon>
        <taxon>Robiginitomaculaceae</taxon>
    </lineage>
</organism>
<dbReference type="GO" id="GO:0005524">
    <property type="term" value="F:ATP binding"/>
    <property type="evidence" value="ECO:0007669"/>
    <property type="project" value="UniProtKB-KW"/>
</dbReference>
<dbReference type="Gene3D" id="1.10.10.60">
    <property type="entry name" value="Homeodomain-like"/>
    <property type="match status" value="1"/>
</dbReference>
<gene>
    <name evidence="8" type="primary">pspF</name>
    <name evidence="8" type="ORF">GCM10011309_25010</name>
</gene>
<reference evidence="8 9" key="1">
    <citation type="journal article" date="2014" name="Int. J. Syst. Evol. Microbiol.">
        <title>Complete genome sequence of Corynebacterium casei LMG S-19264T (=DSM 44701T), isolated from a smear-ripened cheese.</title>
        <authorList>
            <consortium name="US DOE Joint Genome Institute (JGI-PGF)"/>
            <person name="Walter F."/>
            <person name="Albersmeier A."/>
            <person name="Kalinowski J."/>
            <person name="Ruckert C."/>
        </authorList>
    </citation>
    <scope>NUCLEOTIDE SEQUENCE [LARGE SCALE GENOMIC DNA]</scope>
    <source>
        <strain evidence="8 9">KCTC 23968</strain>
    </source>
</reference>
<dbReference type="RefSeq" id="WP_189586722.1">
    <property type="nucleotide sequence ID" value="NZ_BMYV01000003.1"/>
</dbReference>
<dbReference type="InterPro" id="IPR003593">
    <property type="entry name" value="AAA+_ATPase"/>
</dbReference>